<evidence type="ECO:0000313" key="3">
    <source>
        <dbReference type="Proteomes" id="UP000298390"/>
    </source>
</evidence>
<dbReference type="EMBL" id="SEKV01000735">
    <property type="protein sequence ID" value="TFY54128.1"/>
    <property type="molecule type" value="Genomic_DNA"/>
</dbReference>
<protein>
    <recommendedName>
        <fullName evidence="4">F-box domain-containing protein</fullName>
    </recommendedName>
</protein>
<accession>A0A4Y9XWL4</accession>
<feature type="region of interest" description="Disordered" evidence="1">
    <location>
        <begin position="326"/>
        <end position="362"/>
    </location>
</feature>
<proteinExistence type="predicted"/>
<dbReference type="SUPFAM" id="SSF52047">
    <property type="entry name" value="RNI-like"/>
    <property type="match status" value="1"/>
</dbReference>
<dbReference type="InterPro" id="IPR032675">
    <property type="entry name" value="LRR_dom_sf"/>
</dbReference>
<organism evidence="2 3">
    <name type="scientific">Rhodofomes roseus</name>
    <dbReference type="NCBI Taxonomy" id="34475"/>
    <lineage>
        <taxon>Eukaryota</taxon>
        <taxon>Fungi</taxon>
        <taxon>Dikarya</taxon>
        <taxon>Basidiomycota</taxon>
        <taxon>Agaricomycotina</taxon>
        <taxon>Agaricomycetes</taxon>
        <taxon>Polyporales</taxon>
        <taxon>Rhodofomes</taxon>
    </lineage>
</organism>
<evidence type="ECO:0000313" key="2">
    <source>
        <dbReference type="EMBL" id="TFY54128.1"/>
    </source>
</evidence>
<dbReference type="Gene3D" id="3.80.10.10">
    <property type="entry name" value="Ribonuclease Inhibitor"/>
    <property type="match status" value="1"/>
</dbReference>
<sequence>LQPDTENWEKRERANPESRAAALARSARVCKDFREPALRVLWRDIPSIGVLVELLSPSAKEVPVWVLVRSIRAEEWTRFQYHARFVRCCRMPAHEFSGVYRHPVAATLYHHLSIENSGKPLLPNLEELEWSQDQPLVTSLFFLLTPSLRRLTIYMREDPYARRYEESFDQAIHAEEMLLNRVFTLSPRLGYLCLQGTWNRTDVFPEIPRIDSPSPAYRSLDFSHFGSLGMMLNKLADVHYLTFLSVTAVKLPPLEERPTFKHLRQLVVKEESPGSSATFLASAAFPKLRSRRLHMPDARIPDALWQATAIALPHLRKLYVRRARSRHSPQPMDCSVADALRPPARPPGSAQGRDRLRRVGPGRVDDDVREITRSWPKLQVLKLSHHASSVRPSLHALACVERNCPDLTALALPNLCHDNDVPVSDAAAEPPHGLRELRTDGWETNLQSEDLKNFVCTLFPRVKMVTSDVAKQSST</sequence>
<evidence type="ECO:0008006" key="4">
    <source>
        <dbReference type="Google" id="ProtNLM"/>
    </source>
</evidence>
<evidence type="ECO:0000256" key="1">
    <source>
        <dbReference type="SAM" id="MobiDB-lite"/>
    </source>
</evidence>
<feature type="non-terminal residue" evidence="2">
    <location>
        <position position="1"/>
    </location>
</feature>
<dbReference type="AlphaFoldDB" id="A0A4Y9XWL4"/>
<dbReference type="STRING" id="34475.A0A4Y9XWL4"/>
<dbReference type="Proteomes" id="UP000298390">
    <property type="component" value="Unassembled WGS sequence"/>
</dbReference>
<reference evidence="2 3" key="1">
    <citation type="submission" date="2019-01" db="EMBL/GenBank/DDBJ databases">
        <title>Genome sequencing of the rare red list fungi Fomitopsis rosea.</title>
        <authorList>
            <person name="Buettner E."/>
            <person name="Kellner H."/>
        </authorList>
    </citation>
    <scope>NUCLEOTIDE SEQUENCE [LARGE SCALE GENOMIC DNA]</scope>
    <source>
        <strain evidence="2 3">DSM 105464</strain>
    </source>
</reference>
<gene>
    <name evidence="2" type="ORF">EVJ58_g9037</name>
</gene>
<comment type="caution">
    <text evidence="2">The sequence shown here is derived from an EMBL/GenBank/DDBJ whole genome shotgun (WGS) entry which is preliminary data.</text>
</comment>
<name>A0A4Y9XWL4_9APHY</name>